<feature type="compositionally biased region" description="Polar residues" evidence="3">
    <location>
        <begin position="1742"/>
        <end position="1756"/>
    </location>
</feature>
<evidence type="ECO:0000256" key="3">
    <source>
        <dbReference type="SAM" id="MobiDB-lite"/>
    </source>
</evidence>
<feature type="domain" description="SH3" evidence="4">
    <location>
        <begin position="2679"/>
        <end position="2740"/>
    </location>
</feature>
<feature type="region of interest" description="Disordered" evidence="3">
    <location>
        <begin position="1090"/>
        <end position="1116"/>
    </location>
</feature>
<feature type="domain" description="DH" evidence="5">
    <location>
        <begin position="2316"/>
        <end position="2502"/>
    </location>
</feature>
<dbReference type="PROSITE" id="PS50002">
    <property type="entry name" value="SH3"/>
    <property type="match status" value="1"/>
</dbReference>
<feature type="region of interest" description="Disordered" evidence="3">
    <location>
        <begin position="2247"/>
        <end position="2288"/>
    </location>
</feature>
<dbReference type="InterPro" id="IPR011993">
    <property type="entry name" value="PH-like_dom_sf"/>
</dbReference>
<evidence type="ECO:0000259" key="5">
    <source>
        <dbReference type="PROSITE" id="PS50010"/>
    </source>
</evidence>
<feature type="compositionally biased region" description="Basic and acidic residues" evidence="3">
    <location>
        <begin position="2258"/>
        <end position="2273"/>
    </location>
</feature>
<dbReference type="CDD" id="cd00160">
    <property type="entry name" value="RhoGEF"/>
    <property type="match status" value="1"/>
</dbReference>
<feature type="region of interest" description="Disordered" evidence="3">
    <location>
        <begin position="1020"/>
        <end position="1073"/>
    </location>
</feature>
<dbReference type="SUPFAM" id="SSF48065">
    <property type="entry name" value="DBL homology domain (DH-domain)"/>
    <property type="match status" value="1"/>
</dbReference>
<keyword evidence="1 2" id="KW-0728">SH3 domain</keyword>
<dbReference type="VEuPathDB" id="VectorBase:MDOMA2_008882"/>
<evidence type="ECO:0000313" key="7">
    <source>
        <dbReference type="Proteomes" id="UP001652621"/>
    </source>
</evidence>
<feature type="compositionally biased region" description="Polar residues" evidence="3">
    <location>
        <begin position="1239"/>
        <end position="1262"/>
    </location>
</feature>
<feature type="compositionally biased region" description="Low complexity" evidence="3">
    <location>
        <begin position="2194"/>
        <end position="2211"/>
    </location>
</feature>
<protein>
    <submittedName>
        <fullName evidence="8 9">Uncharacterized protein LOC101894901 isoform X1</fullName>
    </submittedName>
</protein>
<dbReference type="SUPFAM" id="SSF50044">
    <property type="entry name" value="SH3-domain"/>
    <property type="match status" value="1"/>
</dbReference>
<gene>
    <name evidence="8 9" type="primary">LOC101894901</name>
</gene>
<dbReference type="SMART" id="SM00326">
    <property type="entry name" value="SH3"/>
    <property type="match status" value="1"/>
</dbReference>
<reference evidence="8 9" key="2">
    <citation type="submission" date="2025-05" db="UniProtKB">
        <authorList>
            <consortium name="RefSeq"/>
        </authorList>
    </citation>
    <scope>IDENTIFICATION</scope>
    <source>
        <strain evidence="8 9">Aabys</strain>
        <tissue evidence="8 9">Whole body</tissue>
    </source>
</reference>
<feature type="compositionally biased region" description="Basic and acidic residues" evidence="3">
    <location>
        <begin position="819"/>
        <end position="828"/>
    </location>
</feature>
<feature type="compositionally biased region" description="Gly residues" evidence="3">
    <location>
        <begin position="1965"/>
        <end position="1974"/>
    </location>
</feature>
<accession>A0A1I8M546</accession>
<feature type="compositionally biased region" description="Low complexity" evidence="3">
    <location>
        <begin position="1674"/>
        <end position="1686"/>
    </location>
</feature>
<evidence type="ECO:0000259" key="4">
    <source>
        <dbReference type="PROSITE" id="PS50002"/>
    </source>
</evidence>
<dbReference type="PROSITE" id="PS50010">
    <property type="entry name" value="DH_2"/>
    <property type="match status" value="1"/>
</dbReference>
<dbReference type="InterPro" id="IPR035899">
    <property type="entry name" value="DBL_dom_sf"/>
</dbReference>
<feature type="compositionally biased region" description="Basic and acidic residues" evidence="3">
    <location>
        <begin position="654"/>
        <end position="707"/>
    </location>
</feature>
<dbReference type="GO" id="GO:0005085">
    <property type="term" value="F:guanyl-nucleotide exchange factor activity"/>
    <property type="evidence" value="ECO:0007669"/>
    <property type="project" value="InterPro"/>
</dbReference>
<feature type="region of interest" description="Disordered" evidence="3">
    <location>
        <begin position="163"/>
        <end position="203"/>
    </location>
</feature>
<name>A0A1I8M546_MUSDO</name>
<keyword evidence="7" id="KW-1185">Reference proteome</keyword>
<feature type="compositionally biased region" description="Polar residues" evidence="3">
    <location>
        <begin position="1984"/>
        <end position="2018"/>
    </location>
</feature>
<feature type="compositionally biased region" description="Low complexity" evidence="3">
    <location>
        <begin position="392"/>
        <end position="414"/>
    </location>
</feature>
<feature type="compositionally biased region" description="Polar residues" evidence="3">
    <location>
        <begin position="1438"/>
        <end position="1450"/>
    </location>
</feature>
<feature type="region of interest" description="Disordered" evidence="3">
    <location>
        <begin position="1306"/>
        <end position="1339"/>
    </location>
</feature>
<evidence type="ECO:0000256" key="1">
    <source>
        <dbReference type="ARBA" id="ARBA00022443"/>
    </source>
</evidence>
<dbReference type="Gene3D" id="1.20.900.10">
    <property type="entry name" value="Dbl homology (DH) domain"/>
    <property type="match status" value="1"/>
</dbReference>
<feature type="region of interest" description="Disordered" evidence="3">
    <location>
        <begin position="1548"/>
        <end position="1572"/>
    </location>
</feature>
<feature type="compositionally biased region" description="Polar residues" evidence="3">
    <location>
        <begin position="1161"/>
        <end position="1185"/>
    </location>
</feature>
<dbReference type="InterPro" id="IPR047270">
    <property type="entry name" value="PH_ephexin"/>
</dbReference>
<dbReference type="Proteomes" id="UP001652621">
    <property type="component" value="Unplaced"/>
</dbReference>
<sequence>MLDTQIRSCEDNAKMANPMPMEILANEKIGEEEETGKLQQKARKSKNILNWLKNSTTTTTTNSNATNLITNHPHNSHDSLEINSCQPSDQSTENHTTHQETATCLAHTGEPQPQPPTLIATTHQNGNISNDVTLLREFRGVQTLRHLWNKRITANKESAARAKIYKQQQQQQQHKQKQFTKSQSCLLSSGSRREDGEGEESPQPLHFELGFQAAPPLRAKSLHDCSGDFETDQDPLDLTVLELEKHLEKDNFYKYKTAEQATKLRELSEQHSSARRFSAGLLFSERFQWLKKPDIFTKRRASEVRSNLASEERSCKENFYSPFQERSGKENCYSHEGDSLLDIVINDFEPTTMLGDSMPAARCQNHTSTTTSNSNSTPMTSPHRLRPDSLHSSDSLASHNSSSTTTGRSSGVVRKNSSTRKYSFKTHQRSYHVRRKMHSGNHNKEHHGSSSSSSSSSTISLVAQLTQQFNERIQQDSSILEQVKRKNGILMTHKGHVFKVVEVDTHAPVGRTLSSHSKLSASLSNSSVSAVQRTIKKFENASRTSAKPKVPQKSSRVLEKSKELIYGKVGNTTKKEKEKAAMEVVKKSKQPPNTLALPKSLEMVKEETKTPLELEMEMERRMAAEKAALMQGERGDHNCQDGTGQGLKGYGNGEGEKGDSRDKAERELLDSPRGRSKDIKLENGETRNSPEREDKDLRKCQEQRDTTDCQGQGDSKENLEIRGQPMSSEPGIAGNRNENKSFKISPLKGWTKSENHTTSQESPSRENVESTEIPMKLGSQNSELYSKVRHKSSFVKDSSESKMFSETEIHQNRPTSPESPREDNEYSHRILEFKNSELYGKSYFAKDTLQTQDAKAPQVSGCENSQHSGQKESKNDQNLPTPPESPSEDNGKSPPIPKNLEFQNSSLYRAVGKQLCFSKDAEVAQEQRTSPTRQDDTNELSEESPLKENPKNSTNTDSESDPNNSPKPATIHMNQEFTPQISKKLEFQTSELYPKVRRQSSFAKEEKQRDIIIYIKQDFNKAPPDTETSALPEDSKTKEKISKKMENPKNENEKKTKVTRRPTTFYQDAHISKKPLQDNRRDILIYIKPGEQNSDELAKQTALGRNASFNSTEPKRLIKRANLSKEEFELAQEVKEKLSNLPRFANNKSIEEATPGGGKTAENSVQQRKLKTSQSVFYETLTTPGPKSPIAEQPEEGKKSKHKHSTFYEKLKIFTRKANHNKTNSTPTSPKAEEETKTLDSGTANEQPQPQSPTALNYTPMSSPRPKQKMITQVVEEVTYSQMYVPQSSGLLDALQQVEEKICSLSKTEGQTKEQQEGETLSEPPTGSDDFGQPLKPNTSFLHQTYSKVLTKPGGQIIQAVNVSLVNAIEGEQMELMEQKEIQQSQMAEKDENSPPEEKLSSPEPLYEPIEASTPTPRHQEEDIYQTVEELQKEIENYTETSKTTSSHLETLSKPLPPDAEEIYQTVEELQREVETTNETIGAQTPAKETNAKPELLDDYEVIGDPNLITTPTETPPKIPADFDGYEEYAPSVEPTAATTCNTMRKTTDELPDLPEPKRKINKPAPNLPLQPHICTKLPPIPTEIYAPSSNNNITLADDSHHYYADEEENIYDTIKGSDCYESIQPHNNNNNNAAPCNNLTKSSSNSSTTKNSDTQSISNCYESISHFKPPRPISISQHSGSSRGSTLTISSEHKTNSLYEDGSIGIIGMTSSSSSSLRYSSQRLYRSQHHREEDGGGATGANDSAGSSNYNSSMGRASDVSEEWMDISDNEENDETNWKPKPKYQIVCEKAHKSPSWSRRVREKRLHHQRKSRSYIEDDDPDHYYEQLSPGDLLNKRHSLALQERGGSLQRNQNMVRISKRGKPISYSAHALGQEISDDSFDSDTDDYYEGELQHTHNDSGVDIRTSKLPDPPVSSNQKYSIVKKFRNFLAKKSPNSSKHGGSQQKIDDNASQFYVNGNFHTSNGGGGGGSGSGDSSAKSMSLQAPQTKELSTSEKNLILAQSNITKAEQLNTSTTPRKPKTGKSLRHRIRKSLVGFDKQQLATLTPTRSTFYVEDPVQIEDVNGQMDSGFSEKVAVPSNEVMENTTNTTNDTHKYLTARKAKKEGKLSANAQRRRTSIGIRPIEPPPPPPDGNGNMKRQSTTSWYAECGVFKNGTTNLVGNDSQLLNGETDNGNGGGGGGTSWYEEAGLYQTSGISVASSSGSSGVSTSNEANPGDDMSHSLFSNEPLYQIYSAAKLEAISRDMQDNSSTDGYEEIGERRKNAANEAEKSRKTSRPTALQLIEPKSGPERTLWSQIPEVVNSMILPTLTPRERALMEAKFEIITSEASYLKSLNLLRNHYMNHPVFRDQNLVNSRDRKALFAHIVPVHECSERLLSELESCWQDNIMLIGLSKRIYAIAEKHFHVYIGFCENQGRMDRTLKRLRANKGLFAQNLELLESSPLCCGLNLHSFLMLPMQRITRLPLLIDAVFSKCHPNDDEYENWKMCLAIMNKIVTQCNEAATKSDQAYEIEKISRQLEFNPSVIRPLAIAPAGVLAPGTKPRYLVKKGEFTHLIWRGDDAKLTFGKKFTKTTIYAFLFSDLLVLTKRKGEEQFSVFDYCPRNMLTITSGDSLPQVPTKDLNSQTSKNLILMTLLENHQRKTNELLLSCPSVSEQERWLQAMRPPESETPGEKLYEQWDCPQVIAKHAYESNEPDGLNLEIGDVVNVTRKLPDGWYQGERIRDGAVGWFPGDYTEEVNSAHVRARNLKLRHRLLTFTATYLESQKRNK</sequence>
<feature type="region of interest" description="Disordered" evidence="3">
    <location>
        <begin position="1711"/>
        <end position="1761"/>
    </location>
</feature>
<proteinExistence type="predicted"/>
<dbReference type="InterPro" id="IPR001452">
    <property type="entry name" value="SH3_domain"/>
</dbReference>
<dbReference type="SUPFAM" id="SSF50729">
    <property type="entry name" value="PH domain-like"/>
    <property type="match status" value="1"/>
</dbReference>
<feature type="compositionally biased region" description="Basic residues" evidence="3">
    <location>
        <begin position="422"/>
        <end position="441"/>
    </location>
</feature>
<dbReference type="SMART" id="SM00325">
    <property type="entry name" value="RhoGEF"/>
    <property type="match status" value="1"/>
</dbReference>
<feature type="region of interest" description="Disordered" evidence="3">
    <location>
        <begin position="1380"/>
        <end position="1458"/>
    </location>
</feature>
<evidence type="ECO:0000313" key="8">
    <source>
        <dbReference type="RefSeq" id="XP_058982292.1"/>
    </source>
</evidence>
<evidence type="ECO:0000313" key="9">
    <source>
        <dbReference type="RefSeq" id="XP_058982293.1"/>
    </source>
</evidence>
<feature type="compositionally biased region" description="Low complexity" evidence="3">
    <location>
        <begin position="367"/>
        <end position="382"/>
    </location>
</feature>
<feature type="region of interest" description="Disordered" evidence="3">
    <location>
        <begin position="1626"/>
        <end position="1690"/>
    </location>
</feature>
<dbReference type="InterPro" id="IPR047271">
    <property type="entry name" value="Ephexin-like"/>
</dbReference>
<feature type="compositionally biased region" description="Gly residues" evidence="3">
    <location>
        <begin position="643"/>
        <end position="653"/>
    </location>
</feature>
<feature type="compositionally biased region" description="Basic and acidic residues" evidence="3">
    <location>
        <begin position="1388"/>
        <end position="1401"/>
    </location>
</feature>
<dbReference type="PANTHER" id="PTHR12845:SF5">
    <property type="entry name" value="EPHEXIN, ISOFORM D"/>
    <property type="match status" value="1"/>
</dbReference>
<feature type="region of interest" description="Disordered" evidence="3">
    <location>
        <begin position="1796"/>
        <end position="1824"/>
    </location>
</feature>
<dbReference type="PANTHER" id="PTHR12845">
    <property type="entry name" value="GUANINE NUCLEOTIDE EXCHANGE FACTOR"/>
    <property type="match status" value="1"/>
</dbReference>
<organism evidence="6">
    <name type="scientific">Musca domestica</name>
    <name type="common">House fly</name>
    <dbReference type="NCBI Taxonomy" id="7370"/>
    <lineage>
        <taxon>Eukaryota</taxon>
        <taxon>Metazoa</taxon>
        <taxon>Ecdysozoa</taxon>
        <taxon>Arthropoda</taxon>
        <taxon>Hexapoda</taxon>
        <taxon>Insecta</taxon>
        <taxon>Pterygota</taxon>
        <taxon>Neoptera</taxon>
        <taxon>Endopterygota</taxon>
        <taxon>Diptera</taxon>
        <taxon>Brachycera</taxon>
        <taxon>Muscomorpha</taxon>
        <taxon>Muscoidea</taxon>
        <taxon>Muscidae</taxon>
        <taxon>Musca</taxon>
    </lineage>
</organism>
<dbReference type="OrthoDB" id="27593at2759"/>
<feature type="compositionally biased region" description="Basic and acidic residues" evidence="3">
    <location>
        <begin position="1893"/>
        <end position="1909"/>
    </location>
</feature>
<dbReference type="RefSeq" id="XP_058982292.1">
    <property type="nucleotide sequence ID" value="XM_059126309.1"/>
</dbReference>
<dbReference type="Gene3D" id="2.30.30.40">
    <property type="entry name" value="SH3 Domains"/>
    <property type="match status" value="1"/>
</dbReference>
<dbReference type="EnsemblMetazoa" id="MDOA001342-RB">
    <property type="protein sequence ID" value="MDOA001342-PB"/>
    <property type="gene ID" value="MDOA001342"/>
</dbReference>
<dbReference type="InterPro" id="IPR000219">
    <property type="entry name" value="DH_dom"/>
</dbReference>
<dbReference type="EnsemblMetazoa" id="MDOA001342-RE">
    <property type="protein sequence ID" value="MDOA001342-PE"/>
    <property type="gene ID" value="MDOA001342"/>
</dbReference>
<feature type="region of interest" description="Disordered" evidence="3">
    <location>
        <begin position="921"/>
        <end position="976"/>
    </location>
</feature>
<feature type="region of interest" description="Disordered" evidence="3">
    <location>
        <begin position="627"/>
        <end position="828"/>
    </location>
</feature>
<dbReference type="VEuPathDB" id="VectorBase:MDOA001342"/>
<feature type="compositionally biased region" description="Basic and acidic residues" evidence="3">
    <location>
        <begin position="1033"/>
        <end position="1056"/>
    </location>
</feature>
<feature type="region of interest" description="Disordered" evidence="3">
    <location>
        <begin position="355"/>
        <end position="459"/>
    </location>
</feature>
<dbReference type="RefSeq" id="XP_058982293.1">
    <property type="nucleotide sequence ID" value="XM_059126310.1"/>
</dbReference>
<feature type="compositionally biased region" description="Polar residues" evidence="3">
    <location>
        <begin position="2164"/>
        <end position="2173"/>
    </location>
</feature>
<dbReference type="eggNOG" id="KOG3523">
    <property type="taxonomic scope" value="Eukaryota"/>
</dbReference>
<evidence type="ECO:0000313" key="6">
    <source>
        <dbReference type="EnsemblMetazoa" id="MDOA001342-PA"/>
    </source>
</evidence>
<feature type="compositionally biased region" description="Basic residues" evidence="3">
    <location>
        <begin position="1800"/>
        <end position="1814"/>
    </location>
</feature>
<feature type="compositionally biased region" description="Polar residues" evidence="3">
    <location>
        <begin position="951"/>
        <end position="976"/>
    </location>
</feature>
<dbReference type="CDD" id="cd11793">
    <property type="entry name" value="SH3_ephexin1_like"/>
    <property type="match status" value="1"/>
</dbReference>
<feature type="region of interest" description="Disordered" evidence="3">
    <location>
        <begin position="1137"/>
        <end position="1269"/>
    </location>
</feature>
<feature type="region of interest" description="Disordered" evidence="3">
    <location>
        <begin position="1474"/>
        <end position="1495"/>
    </location>
</feature>
<evidence type="ECO:0000256" key="2">
    <source>
        <dbReference type="PROSITE-ProRule" id="PRU00192"/>
    </source>
</evidence>
<dbReference type="CDD" id="cd01221">
    <property type="entry name" value="PH_ephexin"/>
    <property type="match status" value="1"/>
</dbReference>
<dbReference type="Pfam" id="PF00621">
    <property type="entry name" value="RhoGEF"/>
    <property type="match status" value="1"/>
</dbReference>
<feature type="region of interest" description="Disordered" evidence="3">
    <location>
        <begin position="1893"/>
        <end position="1918"/>
    </location>
</feature>
<feature type="compositionally biased region" description="Low complexity" evidence="3">
    <location>
        <begin position="1628"/>
        <end position="1657"/>
    </location>
</feature>
<dbReference type="Pfam" id="PF07653">
    <property type="entry name" value="SH3_2"/>
    <property type="match status" value="1"/>
</dbReference>
<dbReference type="EnsemblMetazoa" id="MDOA001342-RA">
    <property type="protein sequence ID" value="MDOA001342-PA"/>
    <property type="gene ID" value="MDOA001342"/>
</dbReference>
<feature type="compositionally biased region" description="Low complexity" evidence="3">
    <location>
        <begin position="1712"/>
        <end position="1726"/>
    </location>
</feature>
<dbReference type="Gene3D" id="2.30.29.30">
    <property type="entry name" value="Pleckstrin-homology domain (PH domain)/Phosphotyrosine-binding domain (PTB)"/>
    <property type="match status" value="1"/>
</dbReference>
<feature type="region of interest" description="Disordered" evidence="3">
    <location>
        <begin position="851"/>
        <end position="905"/>
    </location>
</feature>
<feature type="region of interest" description="Disordered" evidence="3">
    <location>
        <begin position="1956"/>
        <end position="2027"/>
    </location>
</feature>
<feature type="region of interest" description="Disordered" evidence="3">
    <location>
        <begin position="2164"/>
        <end position="2224"/>
    </location>
</feature>
<reference evidence="6" key="1">
    <citation type="submission" date="2020-05" db="UniProtKB">
        <authorList>
            <consortium name="EnsemblMetazoa"/>
        </authorList>
    </citation>
    <scope>IDENTIFICATION</scope>
    <source>
        <strain evidence="6">Aabys</strain>
    </source>
</reference>
<dbReference type="InterPro" id="IPR036028">
    <property type="entry name" value="SH3-like_dom_sf"/>
</dbReference>
<feature type="compositionally biased region" description="Basic and acidic residues" evidence="3">
    <location>
        <begin position="797"/>
        <end position="811"/>
    </location>
</feature>
<dbReference type="GeneID" id="101894901"/>